<evidence type="ECO:0000313" key="1">
    <source>
        <dbReference type="EMBL" id="KAK5833189.1"/>
    </source>
</evidence>
<comment type="caution">
    <text evidence="1">The sequence shown here is derived from an EMBL/GenBank/DDBJ whole genome shotgun (WGS) entry which is preliminary data.</text>
</comment>
<sequence length="196" mass="22290">MERGLADLSLDDGEEEALPVPEEIESQSLAYSFCLVGCFFTASARWTFNNHLLIIHMMQKNEDPILVPLVYSDWCLGHEDNFCPVRLSHGMQKMELGCDLSLHAQPKIVITVNNIWLMEEREDNFFGKNWNGQQHEQNSRSNSGSESWAKINPILEFNLEGVTSKIEVVGQQIGQESHSKLGNDLVINKNLTMRLE</sequence>
<organism evidence="1 2">
    <name type="scientific">Gossypium arboreum</name>
    <name type="common">Tree cotton</name>
    <name type="synonym">Gossypium nanking</name>
    <dbReference type="NCBI Taxonomy" id="29729"/>
    <lineage>
        <taxon>Eukaryota</taxon>
        <taxon>Viridiplantae</taxon>
        <taxon>Streptophyta</taxon>
        <taxon>Embryophyta</taxon>
        <taxon>Tracheophyta</taxon>
        <taxon>Spermatophyta</taxon>
        <taxon>Magnoliopsida</taxon>
        <taxon>eudicotyledons</taxon>
        <taxon>Gunneridae</taxon>
        <taxon>Pentapetalae</taxon>
        <taxon>rosids</taxon>
        <taxon>malvids</taxon>
        <taxon>Malvales</taxon>
        <taxon>Malvaceae</taxon>
        <taxon>Malvoideae</taxon>
        <taxon>Gossypium</taxon>
    </lineage>
</organism>
<evidence type="ECO:0000313" key="2">
    <source>
        <dbReference type="Proteomes" id="UP001358586"/>
    </source>
</evidence>
<dbReference type="Proteomes" id="UP001358586">
    <property type="component" value="Chromosome 5"/>
</dbReference>
<name>A0ABR0Q217_GOSAR</name>
<gene>
    <name evidence="1" type="ORF">PVK06_017004</name>
</gene>
<keyword evidence="2" id="KW-1185">Reference proteome</keyword>
<reference evidence="1 2" key="1">
    <citation type="submission" date="2023-03" db="EMBL/GenBank/DDBJ databases">
        <title>WGS of Gossypium arboreum.</title>
        <authorList>
            <person name="Yu D."/>
        </authorList>
    </citation>
    <scope>NUCLEOTIDE SEQUENCE [LARGE SCALE GENOMIC DNA]</scope>
    <source>
        <tissue evidence="1">Leaf</tissue>
    </source>
</reference>
<protein>
    <submittedName>
        <fullName evidence="1">Uncharacterized protein</fullName>
    </submittedName>
</protein>
<dbReference type="EMBL" id="JARKNE010000005">
    <property type="protein sequence ID" value="KAK5833189.1"/>
    <property type="molecule type" value="Genomic_DNA"/>
</dbReference>
<accession>A0ABR0Q217</accession>
<proteinExistence type="predicted"/>